<evidence type="ECO:0000256" key="2">
    <source>
        <dbReference type="SAM" id="Phobius"/>
    </source>
</evidence>
<feature type="compositionally biased region" description="Basic and acidic residues" evidence="1">
    <location>
        <begin position="223"/>
        <end position="242"/>
    </location>
</feature>
<evidence type="ECO:0000313" key="4">
    <source>
        <dbReference type="EMBL" id="KAI9634827.1"/>
    </source>
</evidence>
<dbReference type="InterPro" id="IPR018571">
    <property type="entry name" value="Membrane_anchor_Opy2_N"/>
</dbReference>
<feature type="region of interest" description="Disordered" evidence="1">
    <location>
        <begin position="439"/>
        <end position="564"/>
    </location>
</feature>
<feature type="compositionally biased region" description="Low complexity" evidence="1">
    <location>
        <begin position="125"/>
        <end position="150"/>
    </location>
</feature>
<feature type="region of interest" description="Disordered" evidence="1">
    <location>
        <begin position="628"/>
        <end position="657"/>
    </location>
</feature>
<feature type="compositionally biased region" description="Low complexity" evidence="1">
    <location>
        <begin position="356"/>
        <end position="365"/>
    </location>
</feature>
<feature type="compositionally biased region" description="Polar residues" evidence="1">
    <location>
        <begin position="487"/>
        <end position="503"/>
    </location>
</feature>
<keyword evidence="5" id="KW-1185">Reference proteome</keyword>
<feature type="compositionally biased region" description="Low complexity" evidence="1">
    <location>
        <begin position="517"/>
        <end position="535"/>
    </location>
</feature>
<feature type="region of interest" description="Disordered" evidence="1">
    <location>
        <begin position="258"/>
        <end position="315"/>
    </location>
</feature>
<dbReference type="AlphaFoldDB" id="A0AA38LRT8"/>
<evidence type="ECO:0000259" key="3">
    <source>
        <dbReference type="Pfam" id="PF09463"/>
    </source>
</evidence>
<dbReference type="GeneID" id="77728116"/>
<dbReference type="EMBL" id="JAKWFO010000006">
    <property type="protein sequence ID" value="KAI9634827.1"/>
    <property type="molecule type" value="Genomic_DNA"/>
</dbReference>
<feature type="compositionally biased region" description="Basic and acidic residues" evidence="1">
    <location>
        <begin position="284"/>
        <end position="298"/>
    </location>
</feature>
<dbReference type="RefSeq" id="XP_052944604.1">
    <property type="nucleotide sequence ID" value="XM_053088911.1"/>
</dbReference>
<feature type="domain" description="Membrane anchor Opy2 N-terminal" evidence="3">
    <location>
        <begin position="19"/>
        <end position="52"/>
    </location>
</feature>
<accession>A0AA38LRT8</accession>
<evidence type="ECO:0000313" key="5">
    <source>
        <dbReference type="Proteomes" id="UP001164286"/>
    </source>
</evidence>
<feature type="compositionally biased region" description="Polar residues" evidence="1">
    <location>
        <begin position="596"/>
        <end position="609"/>
    </location>
</feature>
<dbReference type="Proteomes" id="UP001164286">
    <property type="component" value="Unassembled WGS sequence"/>
</dbReference>
<feature type="compositionally biased region" description="Polar residues" evidence="1">
    <location>
        <begin position="197"/>
        <end position="209"/>
    </location>
</feature>
<dbReference type="CDD" id="cd12087">
    <property type="entry name" value="TM_EGFR-like"/>
    <property type="match status" value="1"/>
</dbReference>
<feature type="region of interest" description="Disordered" evidence="1">
    <location>
        <begin position="343"/>
        <end position="413"/>
    </location>
</feature>
<feature type="region of interest" description="Disordered" evidence="1">
    <location>
        <begin position="577"/>
        <end position="614"/>
    </location>
</feature>
<proteinExistence type="predicted"/>
<keyword evidence="2" id="KW-0812">Transmembrane</keyword>
<protein>
    <recommendedName>
        <fullName evidence="3">Membrane anchor Opy2 N-terminal domain-containing protein</fullName>
    </recommendedName>
</protein>
<organism evidence="4 5">
    <name type="scientific">Dioszegia hungarica</name>
    <dbReference type="NCBI Taxonomy" id="4972"/>
    <lineage>
        <taxon>Eukaryota</taxon>
        <taxon>Fungi</taxon>
        <taxon>Dikarya</taxon>
        <taxon>Basidiomycota</taxon>
        <taxon>Agaricomycotina</taxon>
        <taxon>Tremellomycetes</taxon>
        <taxon>Tremellales</taxon>
        <taxon>Bulleribasidiaceae</taxon>
        <taxon>Dioszegia</taxon>
    </lineage>
</organism>
<dbReference type="Pfam" id="PF09463">
    <property type="entry name" value="Opy2"/>
    <property type="match status" value="1"/>
</dbReference>
<keyword evidence="2" id="KW-0472">Membrane</keyword>
<evidence type="ECO:0000256" key="1">
    <source>
        <dbReference type="SAM" id="MobiDB-lite"/>
    </source>
</evidence>
<reference evidence="4" key="1">
    <citation type="journal article" date="2022" name="G3 (Bethesda)">
        <title>High quality genome of the basidiomycete yeast Dioszegia hungarica PDD-24b-2 isolated from cloud water.</title>
        <authorList>
            <person name="Jarrige D."/>
            <person name="Haridas S."/>
            <person name="Bleykasten-Grosshans C."/>
            <person name="Joly M."/>
            <person name="Nadalig T."/>
            <person name="Sancelme M."/>
            <person name="Vuilleumier S."/>
            <person name="Grigoriev I.V."/>
            <person name="Amato P."/>
            <person name="Bringel F."/>
        </authorList>
    </citation>
    <scope>NUCLEOTIDE SEQUENCE</scope>
    <source>
        <strain evidence="4">PDD-24b-2</strain>
    </source>
</reference>
<name>A0AA38LRT8_9TREE</name>
<gene>
    <name evidence="4" type="ORF">MKK02DRAFT_34329</name>
</gene>
<feature type="compositionally biased region" description="Polar residues" evidence="1">
    <location>
        <begin position="301"/>
        <end position="315"/>
    </location>
</feature>
<feature type="region of interest" description="Disordered" evidence="1">
    <location>
        <begin position="112"/>
        <end position="242"/>
    </location>
</feature>
<keyword evidence="2" id="KW-1133">Transmembrane helix</keyword>
<sequence length="657" mass="68724">MSQLPPRTYRGFELHSRQCVSCDNENPTCNCAADENCVLTSRTCSQCPAIQCNKKPNAGGGGVNPGVIAGPVVAILVIASLVLFWYLRRKKRRDLARLEELAARARKAEIAGFHLSQPGSPAPGSARSLPSARSNPRSSRQSQSALSQPPHSASGQRRSQRPPQKSKAEQYGESGSGHPDNGAGDPFTDNNGGDGGSFQTERSDGSMSTRIIPIQWTGPPLDGHGHGHGQENGEDERRRNGEAARKLNEARENLLRGGAPLRPARAPGLDLRLNGGAVPDGAEGDERSPAEAGGRIRDSFVSGTSGAPSFSSGYTTDLHTDAPKIFTSKHVQMGRFHQAEVVSFGQQQIQHPPSAPSGSGSGSVPGPQPMPDGNYRTLTPTSAERRYDDEAEEMPSPDPNHHPPPGVSPTDLRFSMGSLAYSESVSSMATDRYLARPDSTFGPVPPRAPWATGNGNGQMGRESMMSSRSEADSVLGGFPMIPPSGAYPSSNSHNHFPQSSSAATLDVAHFPRPEAPPSSSSASPATATAAAATTRTPPPPPPSYRASPSSTSGAKPRPTTSASIADSILGAFPFVPPNTDDLASLPSARIPETAGRTANPNSNPNSRMTAMSGVSEGLGGFEFRWGGEEEGEMVPPIPAGAGAGAGRSSLDHRATGR</sequence>
<feature type="transmembrane region" description="Helical" evidence="2">
    <location>
        <begin position="67"/>
        <end position="87"/>
    </location>
</feature>
<feature type="compositionally biased region" description="Pro residues" evidence="1">
    <location>
        <begin position="396"/>
        <end position="407"/>
    </location>
</feature>
<comment type="caution">
    <text evidence="4">The sequence shown here is derived from an EMBL/GenBank/DDBJ whole genome shotgun (WGS) entry which is preliminary data.</text>
</comment>
<feature type="compositionally biased region" description="Polar residues" evidence="1">
    <location>
        <begin position="151"/>
        <end position="163"/>
    </location>
</feature>